<protein>
    <submittedName>
        <fullName evidence="6">Autotransporter secretion inner membrane protein TamB</fullName>
    </submittedName>
</protein>
<name>A0A1H4DPN6_9BACT</name>
<reference evidence="6 7" key="1">
    <citation type="submission" date="2016-10" db="EMBL/GenBank/DDBJ databases">
        <authorList>
            <person name="de Groot N.N."/>
        </authorList>
    </citation>
    <scope>NUCLEOTIDE SEQUENCE [LARGE SCALE GENOMIC DNA]</scope>
    <source>
        <strain evidence="6 7">DSM 7343</strain>
    </source>
</reference>
<dbReference type="Pfam" id="PF04357">
    <property type="entry name" value="TamB"/>
    <property type="match status" value="1"/>
</dbReference>
<dbReference type="EMBL" id="FNQN01000011">
    <property type="protein sequence ID" value="SEA74162.1"/>
    <property type="molecule type" value="Genomic_DNA"/>
</dbReference>
<dbReference type="GO" id="GO:0009306">
    <property type="term" value="P:protein secretion"/>
    <property type="evidence" value="ECO:0007669"/>
    <property type="project" value="InterPro"/>
</dbReference>
<comment type="subcellular location">
    <subcellularLocation>
        <location evidence="1">Membrane</location>
        <topology evidence="1">Single-pass membrane protein</topology>
    </subcellularLocation>
</comment>
<keyword evidence="7" id="KW-1185">Reference proteome</keyword>
<dbReference type="GO" id="GO:0005886">
    <property type="term" value="C:plasma membrane"/>
    <property type="evidence" value="ECO:0007669"/>
    <property type="project" value="InterPro"/>
</dbReference>
<feature type="domain" description="Translocation and assembly module TamB C-terminal" evidence="5">
    <location>
        <begin position="964"/>
        <end position="1295"/>
    </location>
</feature>
<keyword evidence="2" id="KW-0812">Transmembrane</keyword>
<dbReference type="STRING" id="37625.SAMN05660420_03011"/>
<evidence type="ECO:0000313" key="7">
    <source>
        <dbReference type="Proteomes" id="UP000199409"/>
    </source>
</evidence>
<gene>
    <name evidence="6" type="ORF">SAMN05660420_03011</name>
</gene>
<keyword evidence="3" id="KW-1133">Transmembrane helix</keyword>
<dbReference type="GO" id="GO:0097347">
    <property type="term" value="C:TAM protein secretion complex"/>
    <property type="evidence" value="ECO:0007669"/>
    <property type="project" value="TreeGrafter"/>
</dbReference>
<dbReference type="PANTHER" id="PTHR36985">
    <property type="entry name" value="TRANSLOCATION AND ASSEMBLY MODULE SUBUNIT TAMB"/>
    <property type="match status" value="1"/>
</dbReference>
<evidence type="ECO:0000259" key="5">
    <source>
        <dbReference type="Pfam" id="PF04357"/>
    </source>
</evidence>
<dbReference type="OrthoDB" id="5288149at2"/>
<evidence type="ECO:0000256" key="1">
    <source>
        <dbReference type="ARBA" id="ARBA00004167"/>
    </source>
</evidence>
<dbReference type="InterPro" id="IPR007452">
    <property type="entry name" value="TamB_C"/>
</dbReference>
<keyword evidence="4" id="KW-0472">Membrane</keyword>
<evidence type="ECO:0000256" key="3">
    <source>
        <dbReference type="ARBA" id="ARBA00022989"/>
    </source>
</evidence>
<accession>A0A1H4DPN6</accession>
<dbReference type="Proteomes" id="UP000199409">
    <property type="component" value="Unassembled WGS sequence"/>
</dbReference>
<evidence type="ECO:0000313" key="6">
    <source>
        <dbReference type="EMBL" id="SEA74162.1"/>
    </source>
</evidence>
<dbReference type="RefSeq" id="WP_092350332.1">
    <property type="nucleotide sequence ID" value="NZ_FNQN01000011.1"/>
</dbReference>
<organism evidence="6 7">
    <name type="scientific">Desulfuromusa kysingii</name>
    <dbReference type="NCBI Taxonomy" id="37625"/>
    <lineage>
        <taxon>Bacteria</taxon>
        <taxon>Pseudomonadati</taxon>
        <taxon>Thermodesulfobacteriota</taxon>
        <taxon>Desulfuromonadia</taxon>
        <taxon>Desulfuromonadales</taxon>
        <taxon>Geopsychrobacteraceae</taxon>
        <taxon>Desulfuromusa</taxon>
    </lineage>
</organism>
<proteinExistence type="predicted"/>
<evidence type="ECO:0000256" key="4">
    <source>
        <dbReference type="ARBA" id="ARBA00023136"/>
    </source>
</evidence>
<evidence type="ECO:0000256" key="2">
    <source>
        <dbReference type="ARBA" id="ARBA00022692"/>
    </source>
</evidence>
<sequence length="1298" mass="143794">MKIGLITTSLLLLLLLSLIGGSRWLLYSRAGSNWAVRTLLSSQQGHIGEINGTLIGTLHLQDLQLGPAADGISCANLQITTQLQNLVPLRLQIDVLDLRGLQVTQKTSDQQNQPPELQWPHLPWWSKFIHIDLNEFQLVDFQIQKQSEESFRSERLQGQIIWDGQRLLISDLLMQLPELTIQGQLEADFGQQTLVLALEVQQRQSETNWQTIAIATDLQATDKLLLAGPVTADVRNNQEPILAITGSIGLSSATIEFQTLKLQRPDNTGSLTASGQLNFSQLPPNLNSHLQFNELDLQPETGQQIKLSGELDFSGDLHNYHGGFNLTNHADPPLNISLTGDYSGDQRQIHLDKLTGRLLNGTFGGQALLSWINGWQIESQLWSRKLNPQLLNEQLKGELNIDLQTQLMSIDGNLNGRLALQLHDSSLHNQPLHGNAELLLKNRQFEMSQLQLQGDGISLHGNGKLNDKIQFTVNIERLEQLFATSQGKLTAGGWFRIEPKGLKAEFHAEMEQLRYQDWQIEKVDFSGKTLADQNNWTIQFDGQNLSGSHLQLELERIHGQLQGSLAKHELQLKINQQGSDLQTDMAGGWADMVWRGHLISLVGVDQRLGHWQARHTVPLLLSSTRLELDNLELTSDDHGELGIHGYFLPSSQTVEATIQWDKLDLAILQTWLKDWDIAAKTSGSVSLTSGTEPHLRGVASLTGTLKKEHLDLNFQQARWQANWGDQGLKSDLKLQLDDGSKLQVQFTSADGMDGHWPLHGTLQFQGQDLPLMRSRPWLPPGLNLSGTLDWQVLAHWQPVQPWQITGTAKITNGQVFRQEEDDLISARLNAAKLSWDWEQQLSAILELQLEDHGTINTELRLPIKANWPVKWDTMQPVSGELHSKLEEQGLLSILLPGRVQQSHGQINLDLSLSGNGEQPLLHGDVQLLNAGAFLPTLGIRLNNINMISTIDTNEIKIKSLLLNSAEGDLSAQGTLNFAQWRPQNYQLQIKGERFQLINLPELQVLVTPELNVSGDMSNIQLRGTLTIPELLISKQKRNSLAENSPDLLVVDDSSPAETGFKLTHDIDIQLVLGDQVLLNSVGIDAKLDGRLRLKSTVRQELAAFGAIHVVKGKYSSYGVSLDITKGNLFFNGGALDQPALDILALRKSGEVEAGVQVTGTPKQPVVQLYSEPTMADTDILSYIVLGRPVGGSNSQSSLLMSAAGALLSQGESAVLQEKLKGRLGLDVLDISAGDGDVSSSIITTGKYLNPDLYISLGYSLFSNSNVFKLRYNLTPDWEVESNIGDESGIDLFYKINSK</sequence>
<dbReference type="PANTHER" id="PTHR36985:SF1">
    <property type="entry name" value="TRANSLOCATION AND ASSEMBLY MODULE SUBUNIT TAMB"/>
    <property type="match status" value="1"/>
</dbReference>